<reference evidence="8 9" key="1">
    <citation type="submission" date="2024-04" db="EMBL/GenBank/DDBJ databases">
        <title>Genomic Markers of Mycobacteria.</title>
        <authorList>
            <person name="Soliman M.S."/>
            <person name="Elkholy A."/>
            <person name="Soliman N.S."/>
            <person name="Abbas A."/>
            <person name="Khayrat S."/>
            <person name="Shawky S."/>
        </authorList>
    </citation>
    <scope>NUCLEOTIDE SEQUENCE [LARGE SCALE GENOMIC DNA]</scope>
    <source>
        <strain evidence="8 9">Egy-CU-AM5</strain>
    </source>
</reference>
<dbReference type="SUPFAM" id="SSF48452">
    <property type="entry name" value="TPR-like"/>
    <property type="match status" value="1"/>
</dbReference>
<dbReference type="Gene3D" id="3.40.50.300">
    <property type="entry name" value="P-loop containing nucleotide triphosphate hydrolases"/>
    <property type="match status" value="1"/>
</dbReference>
<dbReference type="InterPro" id="IPR019734">
    <property type="entry name" value="TPR_rpt"/>
</dbReference>
<dbReference type="Gene3D" id="1.10.8.60">
    <property type="match status" value="1"/>
</dbReference>
<keyword evidence="3" id="KW-0963">Cytoplasm</keyword>
<dbReference type="Pfam" id="PF00004">
    <property type="entry name" value="AAA"/>
    <property type="match status" value="1"/>
</dbReference>
<dbReference type="PANTHER" id="PTHR43392:SF2">
    <property type="entry name" value="AAA-TYPE ATPASE FAMILY PROTEIN _ ANKYRIN REPEAT FAMILY PROTEIN"/>
    <property type="match status" value="1"/>
</dbReference>
<evidence type="ECO:0000256" key="5">
    <source>
        <dbReference type="ARBA" id="ARBA00022840"/>
    </source>
</evidence>
<evidence type="ECO:0000313" key="9">
    <source>
        <dbReference type="Proteomes" id="UP001558474"/>
    </source>
</evidence>
<evidence type="ECO:0000256" key="4">
    <source>
        <dbReference type="ARBA" id="ARBA00022741"/>
    </source>
</evidence>
<evidence type="ECO:0000256" key="6">
    <source>
        <dbReference type="PROSITE-ProRule" id="PRU00339"/>
    </source>
</evidence>
<dbReference type="CDD" id="cd00009">
    <property type="entry name" value="AAA"/>
    <property type="match status" value="1"/>
</dbReference>
<dbReference type="Proteomes" id="UP001558474">
    <property type="component" value="Unassembled WGS sequence"/>
</dbReference>
<dbReference type="SMART" id="SM00382">
    <property type="entry name" value="AAA"/>
    <property type="match status" value="1"/>
</dbReference>
<dbReference type="PRINTS" id="PR00819">
    <property type="entry name" value="CBXCFQXSUPER"/>
</dbReference>
<keyword evidence="5" id="KW-0067">ATP-binding</keyword>
<organism evidence="8 9">
    <name type="scientific">Mycolicibacterium porcinum</name>
    <dbReference type="NCBI Taxonomy" id="39693"/>
    <lineage>
        <taxon>Bacteria</taxon>
        <taxon>Bacillati</taxon>
        <taxon>Actinomycetota</taxon>
        <taxon>Actinomycetes</taxon>
        <taxon>Mycobacteriales</taxon>
        <taxon>Mycobacteriaceae</taxon>
        <taxon>Mycolicibacterium</taxon>
    </lineage>
</organism>
<feature type="domain" description="AAA+ ATPase" evidence="7">
    <location>
        <begin position="347"/>
        <end position="484"/>
    </location>
</feature>
<dbReference type="InterPro" id="IPR041627">
    <property type="entry name" value="AAA_lid_6"/>
</dbReference>
<gene>
    <name evidence="8" type="primary">eccA</name>
    <name evidence="8" type="ORF">ABFW12_18535</name>
</gene>
<feature type="repeat" description="TPR" evidence="6">
    <location>
        <begin position="218"/>
        <end position="251"/>
    </location>
</feature>
<keyword evidence="4" id="KW-0547">Nucleotide-binding</keyword>
<comment type="subcellular location">
    <subcellularLocation>
        <location evidence="1">Cytoplasm</location>
    </subcellularLocation>
</comment>
<accession>A0ABV3VFQ0</accession>
<comment type="caution">
    <text evidence="8">The sequence shown here is derived from an EMBL/GenBank/DDBJ whole genome shotgun (WGS) entry which is preliminary data.</text>
</comment>
<proteinExistence type="inferred from homology"/>
<dbReference type="EMBL" id="JBDLOU010000040">
    <property type="protein sequence ID" value="MEX3740221.1"/>
    <property type="molecule type" value="Genomic_DNA"/>
</dbReference>
<comment type="similarity">
    <text evidence="2">Belongs to the CbxX/CfxQ family.</text>
</comment>
<keyword evidence="9" id="KW-1185">Reference proteome</keyword>
<dbReference type="Gene3D" id="1.25.40.10">
    <property type="entry name" value="Tetratricopeptide repeat domain"/>
    <property type="match status" value="1"/>
</dbReference>
<dbReference type="InterPro" id="IPR049078">
    <property type="entry name" value="T7SS_EccA1-like_N"/>
</dbReference>
<evidence type="ECO:0000313" key="8">
    <source>
        <dbReference type="EMBL" id="MEX3740221.1"/>
    </source>
</evidence>
<evidence type="ECO:0000256" key="2">
    <source>
        <dbReference type="ARBA" id="ARBA00010378"/>
    </source>
</evidence>
<dbReference type="InterPro" id="IPR003593">
    <property type="entry name" value="AAA+_ATPase"/>
</dbReference>
<dbReference type="InterPro" id="IPR027417">
    <property type="entry name" value="P-loop_NTPase"/>
</dbReference>
<sequence length="657" mass="70042">MSNAAEEALEAGLLALGFVVDGDQEPVNNATARKVLTLATKRDSSMADAWLARLAAGDCSLSVYEGLWKARQRIGQTIGRPSIRLRPEDLAVVHRPMLLSVPVKSADIATAAYVEALCEAGRFDDAVAVIGGQVSATNPFTAYSAACLYYRTQRWPQVLEATSVLSNYPDAVVAGAARTLMGQAQTYLGLHQAAIAVAEEPLPGSGQRISDLFPHAKATVEFFVGLSYRALGDEDAAAEHFRAAVIADPNHHAAQQYLDDPTLRPVTVTQTVIDSRSDPWDPDTAVDQAQLERDRKAADRARMLEEADALLKEQIGLQQVKEQVAKLRSTQVMSARRAAKGLAPIVKTNHLAFTGPPGTGKTTIARIVAKILCGLGVVATDKVIEVTKADLVAGYLGQTAIKTNKVVDSALDGVLFIDEAYSLIQEGLANGDAFGQEAVDTLIKRMDDDRDRLVVIIAGYAADIDRLLSSNDGFASRIPKRVGFPSYNPSELVDIANVLGAAKDYGMDGPGRDLLLQTCQLLGEHTGLDKLGRQRPLIDIAGNGRFMRNVVEAAIEAQSYRLNMRPDADELDVEEMSQLTEADVASALRSVLQLDNTEAVSSPMAIAVARVLSDAQVTPAARPSLTAAGGQPHGRRGLYAVSDGAGGLTGTTDEPIS</sequence>
<protein>
    <submittedName>
        <fullName evidence="8">Type VII secretion AAA-ATPase EccA</fullName>
    </submittedName>
</protein>
<dbReference type="SUPFAM" id="SSF52540">
    <property type="entry name" value="P-loop containing nucleoside triphosphate hydrolases"/>
    <property type="match status" value="1"/>
</dbReference>
<dbReference type="NCBIfam" id="TIGR03922">
    <property type="entry name" value="T7SS_EccA"/>
    <property type="match status" value="1"/>
</dbReference>
<dbReference type="InterPro" id="IPR023835">
    <property type="entry name" value="T7SS_EccA"/>
</dbReference>
<evidence type="ECO:0000259" key="7">
    <source>
        <dbReference type="SMART" id="SM00382"/>
    </source>
</evidence>
<dbReference type="PROSITE" id="PS50005">
    <property type="entry name" value="TPR"/>
    <property type="match status" value="1"/>
</dbReference>
<dbReference type="InterPro" id="IPR050773">
    <property type="entry name" value="CbxX/CfxQ_RuBisCO_ESX"/>
</dbReference>
<dbReference type="Pfam" id="PF17866">
    <property type="entry name" value="AAA_lid_6"/>
    <property type="match status" value="1"/>
</dbReference>
<name>A0ABV3VFQ0_9MYCO</name>
<dbReference type="RefSeq" id="WP_368573454.1">
    <property type="nucleotide sequence ID" value="NZ_JBDLOU010000040.1"/>
</dbReference>
<dbReference type="InterPro" id="IPR011990">
    <property type="entry name" value="TPR-like_helical_dom_sf"/>
</dbReference>
<evidence type="ECO:0000256" key="1">
    <source>
        <dbReference type="ARBA" id="ARBA00004496"/>
    </source>
</evidence>
<dbReference type="Pfam" id="PF21545">
    <property type="entry name" value="T7SS_EccA1_N"/>
    <property type="match status" value="1"/>
</dbReference>
<keyword evidence="6" id="KW-0802">TPR repeat</keyword>
<dbReference type="InterPro" id="IPR003959">
    <property type="entry name" value="ATPase_AAA_core"/>
</dbReference>
<evidence type="ECO:0000256" key="3">
    <source>
        <dbReference type="ARBA" id="ARBA00022490"/>
    </source>
</evidence>
<dbReference type="PANTHER" id="PTHR43392">
    <property type="entry name" value="AAA-TYPE ATPASE FAMILY PROTEIN / ANKYRIN REPEAT FAMILY PROTEIN"/>
    <property type="match status" value="1"/>
</dbReference>
<dbReference type="InterPro" id="IPR000641">
    <property type="entry name" value="CbxX/CfxQ"/>
</dbReference>